<reference evidence="1" key="1">
    <citation type="journal article" date="2014" name="Front. Microbiol.">
        <title>High frequency of phylogenetically diverse reductive dehalogenase-homologous genes in deep subseafloor sedimentary metagenomes.</title>
        <authorList>
            <person name="Kawai M."/>
            <person name="Futagami T."/>
            <person name="Toyoda A."/>
            <person name="Takaki Y."/>
            <person name="Nishi S."/>
            <person name="Hori S."/>
            <person name="Arai W."/>
            <person name="Tsubouchi T."/>
            <person name="Morono Y."/>
            <person name="Uchiyama I."/>
            <person name="Ito T."/>
            <person name="Fujiyama A."/>
            <person name="Inagaki F."/>
            <person name="Takami H."/>
        </authorList>
    </citation>
    <scope>NUCLEOTIDE SEQUENCE</scope>
    <source>
        <strain evidence="1">Expedition CK06-06</strain>
    </source>
</reference>
<dbReference type="EMBL" id="BARV01044338">
    <property type="protein sequence ID" value="GAI70991.1"/>
    <property type="molecule type" value="Genomic_DNA"/>
</dbReference>
<feature type="non-terminal residue" evidence="1">
    <location>
        <position position="87"/>
    </location>
</feature>
<gene>
    <name evidence="1" type="ORF">S06H3_65680</name>
</gene>
<name>X1RVP8_9ZZZZ</name>
<proteinExistence type="predicted"/>
<accession>X1RVP8</accession>
<dbReference type="AlphaFoldDB" id="X1RVP8"/>
<feature type="non-terminal residue" evidence="1">
    <location>
        <position position="1"/>
    </location>
</feature>
<sequence>YAFFAYLLMDSLLNGMEEMSFENIRDLETGNIQIVHSDYWEEREELPLENLVYLDQDVEESLKNIDGLSGISPELRFVANLNNGIDE</sequence>
<evidence type="ECO:0000313" key="1">
    <source>
        <dbReference type="EMBL" id="GAI70991.1"/>
    </source>
</evidence>
<protein>
    <submittedName>
        <fullName evidence="1">Uncharacterized protein</fullName>
    </submittedName>
</protein>
<comment type="caution">
    <text evidence="1">The sequence shown here is derived from an EMBL/GenBank/DDBJ whole genome shotgun (WGS) entry which is preliminary data.</text>
</comment>
<organism evidence="1">
    <name type="scientific">marine sediment metagenome</name>
    <dbReference type="NCBI Taxonomy" id="412755"/>
    <lineage>
        <taxon>unclassified sequences</taxon>
        <taxon>metagenomes</taxon>
        <taxon>ecological metagenomes</taxon>
    </lineage>
</organism>